<gene>
    <name evidence="1" type="ORF">L6452_02253</name>
</gene>
<reference evidence="1 2" key="2">
    <citation type="journal article" date="2022" name="Mol. Ecol. Resour.">
        <title>The genomes of chicory, endive, great burdock and yacon provide insights into Asteraceae paleo-polyploidization history and plant inulin production.</title>
        <authorList>
            <person name="Fan W."/>
            <person name="Wang S."/>
            <person name="Wang H."/>
            <person name="Wang A."/>
            <person name="Jiang F."/>
            <person name="Liu H."/>
            <person name="Zhao H."/>
            <person name="Xu D."/>
            <person name="Zhang Y."/>
        </authorList>
    </citation>
    <scope>NUCLEOTIDE SEQUENCE [LARGE SCALE GENOMIC DNA]</scope>
    <source>
        <strain evidence="2">cv. Niubang</strain>
    </source>
</reference>
<sequence length="131" mass="14021">MTEPHTEACVAYVTLKRTTQDCPEQFVSIHNDEEVLEQPPSPLPTTPVEDSGSPLSVDGAGTFVESFSSEDIRGSDGNPEEPITKISSLGVLGTGTKFGSCVEPEVIPSYSFVTNAEFQAIADHMKTSITE</sequence>
<organism evidence="1 2">
    <name type="scientific">Arctium lappa</name>
    <name type="common">Greater burdock</name>
    <name type="synonym">Lappa major</name>
    <dbReference type="NCBI Taxonomy" id="4217"/>
    <lineage>
        <taxon>Eukaryota</taxon>
        <taxon>Viridiplantae</taxon>
        <taxon>Streptophyta</taxon>
        <taxon>Embryophyta</taxon>
        <taxon>Tracheophyta</taxon>
        <taxon>Spermatophyta</taxon>
        <taxon>Magnoliopsida</taxon>
        <taxon>eudicotyledons</taxon>
        <taxon>Gunneridae</taxon>
        <taxon>Pentapetalae</taxon>
        <taxon>asterids</taxon>
        <taxon>campanulids</taxon>
        <taxon>Asterales</taxon>
        <taxon>Asteraceae</taxon>
        <taxon>Carduoideae</taxon>
        <taxon>Cardueae</taxon>
        <taxon>Arctiinae</taxon>
        <taxon>Arctium</taxon>
    </lineage>
</organism>
<reference evidence="2" key="1">
    <citation type="journal article" date="2022" name="Mol. Ecol. Resour.">
        <title>The genomes of chicory, endive, great burdock and yacon provide insights into Asteraceae palaeo-polyploidization history and plant inulin production.</title>
        <authorList>
            <person name="Fan W."/>
            <person name="Wang S."/>
            <person name="Wang H."/>
            <person name="Wang A."/>
            <person name="Jiang F."/>
            <person name="Liu H."/>
            <person name="Zhao H."/>
            <person name="Xu D."/>
            <person name="Zhang Y."/>
        </authorList>
    </citation>
    <scope>NUCLEOTIDE SEQUENCE [LARGE SCALE GENOMIC DNA]</scope>
    <source>
        <strain evidence="2">cv. Niubang</strain>
    </source>
</reference>
<accession>A0ACB9FJ34</accession>
<evidence type="ECO:0000313" key="1">
    <source>
        <dbReference type="EMBL" id="KAI3771097.1"/>
    </source>
</evidence>
<keyword evidence="2" id="KW-1185">Reference proteome</keyword>
<name>A0ACB9FJ34_ARCLA</name>
<comment type="caution">
    <text evidence="1">The sequence shown here is derived from an EMBL/GenBank/DDBJ whole genome shotgun (WGS) entry which is preliminary data.</text>
</comment>
<protein>
    <submittedName>
        <fullName evidence="1">Uncharacterized protein</fullName>
    </submittedName>
</protein>
<dbReference type="EMBL" id="CM042047">
    <property type="protein sequence ID" value="KAI3771097.1"/>
    <property type="molecule type" value="Genomic_DNA"/>
</dbReference>
<evidence type="ECO:0000313" key="2">
    <source>
        <dbReference type="Proteomes" id="UP001055879"/>
    </source>
</evidence>
<proteinExistence type="predicted"/>
<dbReference type="Proteomes" id="UP001055879">
    <property type="component" value="Linkage Group LG01"/>
</dbReference>